<evidence type="ECO:0000256" key="3">
    <source>
        <dbReference type="ARBA" id="ARBA00006278"/>
    </source>
</evidence>
<keyword evidence="5" id="KW-0285">Flavoprotein</keyword>
<feature type="domain" description="FAD-binding FR-type" evidence="18">
    <location>
        <begin position="571"/>
        <end position="675"/>
    </location>
</feature>
<gene>
    <name evidence="19" type="ORF">DEO72_LG9g3183</name>
</gene>
<dbReference type="GO" id="GO:0006811">
    <property type="term" value="P:monoatomic ion transport"/>
    <property type="evidence" value="ECO:0007669"/>
    <property type="project" value="UniProtKB-KW"/>
</dbReference>
<evidence type="ECO:0000313" key="20">
    <source>
        <dbReference type="Proteomes" id="UP000501690"/>
    </source>
</evidence>
<evidence type="ECO:0000256" key="9">
    <source>
        <dbReference type="ARBA" id="ARBA00022982"/>
    </source>
</evidence>
<feature type="transmembrane region" description="Helical" evidence="17">
    <location>
        <begin position="252"/>
        <end position="280"/>
    </location>
</feature>
<evidence type="ECO:0000256" key="5">
    <source>
        <dbReference type="ARBA" id="ARBA00022630"/>
    </source>
</evidence>
<dbReference type="AlphaFoldDB" id="A0A4D6N883"/>
<evidence type="ECO:0000256" key="10">
    <source>
        <dbReference type="ARBA" id="ARBA00022989"/>
    </source>
</evidence>
<dbReference type="InterPro" id="IPR013121">
    <property type="entry name" value="Fe_red_NAD-bd_6"/>
</dbReference>
<evidence type="ECO:0000256" key="14">
    <source>
        <dbReference type="ARBA" id="ARBA00023136"/>
    </source>
</evidence>
<dbReference type="GO" id="GO:0005886">
    <property type="term" value="C:plasma membrane"/>
    <property type="evidence" value="ECO:0007669"/>
    <property type="project" value="TreeGrafter"/>
</dbReference>
<dbReference type="InterPro" id="IPR000778">
    <property type="entry name" value="Cyt_b245_heavy_chain"/>
</dbReference>
<evidence type="ECO:0000256" key="17">
    <source>
        <dbReference type="SAM" id="Phobius"/>
    </source>
</evidence>
<comment type="catalytic activity">
    <reaction evidence="15">
        <text>2 a Fe(II)-siderophore + NAD(+) + H(+) = 2 a Fe(III)-siderophore + NADH</text>
        <dbReference type="Rhea" id="RHEA:15061"/>
        <dbReference type="Rhea" id="RHEA-COMP:11342"/>
        <dbReference type="Rhea" id="RHEA-COMP:11344"/>
        <dbReference type="ChEBI" id="CHEBI:15378"/>
        <dbReference type="ChEBI" id="CHEBI:29033"/>
        <dbReference type="ChEBI" id="CHEBI:29034"/>
        <dbReference type="ChEBI" id="CHEBI:57540"/>
        <dbReference type="ChEBI" id="CHEBI:57945"/>
        <dbReference type="EC" id="1.16.1.7"/>
    </reaction>
</comment>
<feature type="transmembrane region" description="Helical" evidence="17">
    <location>
        <begin position="35"/>
        <end position="57"/>
    </location>
</feature>
<reference evidence="19 20" key="1">
    <citation type="submission" date="2019-04" db="EMBL/GenBank/DDBJ databases">
        <title>An improved genome assembly and genetic linkage map for asparagus bean, Vigna unguiculata ssp. sesquipedialis.</title>
        <authorList>
            <person name="Xia Q."/>
            <person name="Zhang R."/>
            <person name="Dong Y."/>
        </authorList>
    </citation>
    <scope>NUCLEOTIDE SEQUENCE [LARGE SCALE GENOMIC DNA]</scope>
    <source>
        <tissue evidence="19">Leaf</tissue>
    </source>
</reference>
<dbReference type="InterPro" id="IPR039261">
    <property type="entry name" value="FNR_nucleotide-bd"/>
</dbReference>
<evidence type="ECO:0000256" key="7">
    <source>
        <dbReference type="ARBA" id="ARBA00022723"/>
    </source>
</evidence>
<evidence type="ECO:0000256" key="11">
    <source>
        <dbReference type="ARBA" id="ARBA00023002"/>
    </source>
</evidence>
<dbReference type="Proteomes" id="UP000501690">
    <property type="component" value="Linkage Group LG9"/>
</dbReference>
<dbReference type="InterPro" id="IPR013112">
    <property type="entry name" value="FAD-bd_8"/>
</dbReference>
<comment type="similarity">
    <text evidence="3">Belongs to the ferric reductase (FRE) family.</text>
</comment>
<proteinExistence type="inferred from homology"/>
<evidence type="ECO:0000256" key="2">
    <source>
        <dbReference type="ARBA" id="ARBA00004141"/>
    </source>
</evidence>
<dbReference type="PANTHER" id="PTHR11972">
    <property type="entry name" value="NADPH OXIDASE"/>
    <property type="match status" value="1"/>
</dbReference>
<dbReference type="Pfam" id="PF08022">
    <property type="entry name" value="FAD_binding_8"/>
    <property type="match status" value="1"/>
</dbReference>
<dbReference type="EMBL" id="CP039353">
    <property type="protein sequence ID" value="QCE08157.1"/>
    <property type="molecule type" value="Genomic_DNA"/>
</dbReference>
<feature type="transmembrane region" description="Helical" evidence="17">
    <location>
        <begin position="78"/>
        <end position="105"/>
    </location>
</feature>
<comment type="subcellular location">
    <subcellularLocation>
        <location evidence="2">Membrane</location>
        <topology evidence="2">Multi-pass membrane protein</topology>
    </subcellularLocation>
</comment>
<name>A0A4D6N883_VIGUN</name>
<dbReference type="Gene3D" id="3.40.50.80">
    <property type="entry name" value="Nucleotide-binding domain of ferredoxin-NADP reductase (FNR) module"/>
    <property type="match status" value="2"/>
</dbReference>
<keyword evidence="20" id="KW-1185">Reference proteome</keyword>
<feature type="transmembrane region" description="Helical" evidence="17">
    <location>
        <begin position="211"/>
        <end position="231"/>
    </location>
</feature>
<keyword evidence="14 17" id="KW-0472">Membrane</keyword>
<feature type="transmembrane region" description="Helical" evidence="17">
    <location>
        <begin position="836"/>
        <end position="856"/>
    </location>
</feature>
<dbReference type="PANTHER" id="PTHR11972:SF79">
    <property type="entry name" value="FERRIC REDUCTION OXIDASE 4-RELATED"/>
    <property type="match status" value="1"/>
</dbReference>
<feature type="transmembrane region" description="Helical" evidence="17">
    <location>
        <begin position="424"/>
        <end position="447"/>
    </location>
</feature>
<evidence type="ECO:0000313" key="19">
    <source>
        <dbReference type="EMBL" id="QCE08157.1"/>
    </source>
</evidence>
<evidence type="ECO:0000256" key="4">
    <source>
        <dbReference type="ARBA" id="ARBA00022448"/>
    </source>
</evidence>
<evidence type="ECO:0000256" key="1">
    <source>
        <dbReference type="ARBA" id="ARBA00001974"/>
    </source>
</evidence>
<evidence type="ECO:0000256" key="15">
    <source>
        <dbReference type="ARBA" id="ARBA00050970"/>
    </source>
</evidence>
<dbReference type="PRINTS" id="PR00466">
    <property type="entry name" value="GP91PHOX"/>
</dbReference>
<sequence>MVWILLPTKVYRNTWTPQLKQKLNSTYFREQGTNLLLFTFPVVFMGALGCIYLHLHLKKPENLSSSQSRGRLRLLRRPVLVMSPIGIVTSMELIFAVMFGALLIWSLSNYLHTSFEHLHMHKEGEKVWEAKFRSVSLRVGYIGNICWAFLFFPVTRASSILPLVGLTSESSIKYHVWLGHLSMLLFALHTIGFFIYWAITDQMKESLEWSKTYVSNVAGVIASSIALAMWVPSFPRLRRKMFELFFYTHHLYTLYILFYAIHVGVEYLCMIAPGIFLFLVDRHLRFLQSRQNARLLSARILPSAVVELNFSKTPGTNLLLFTFPVVFMGALGCIYLHLHLKKPENLSSSQSRGRLRLLRRPVLVMSPIGIVTSMELIFAVMFGALLIWSLSNYLHTSFEHLHMHKEGEKVWEAKFRSVSLRVGYIGNICWAFLFFPVTRASSILPLVGLTSESSIKYHVWLGHLSMLLFALHTIGFFIYWAITDQMKESLEWSKTYVSNVAGVIASSIALAMWVPSFPRLRRKMFELFFYTHHLYTLYILFYAIHVGVEYLCMIAPGIFLFLVDRHLRFLQSRQNARLLSARILPSAVVELNFSKTPDLLYNPSSMVYINVPKISKLQWHPFTVISSCNMEKDILSVAIKTEGSWTNKLYQQLSSSALDHLNVSVEGPYGPTTSHFLRYEELVLVSGGSGITPFISIIRELIFQSQQESHVPRVLLVCAFKNYVDLTMLDLMLSVFGSTDQISNLRFQIEAYITREKEEPPIDSQKPIQTKRFKPTLSDTPISVVLGPNNWLWLGAIISSSFLMFLLLLGIITRYYIYPIENNSDDVYHWTFKVLWFMFLLFAVVCVCSSAVFLWWRRQNTLESKQIMNVEVPTPTTSQGSWIYGSERELESLPHQSLVQATNVHFGARPDLKKILFDCKGKDVGVLVCGPRNMRHEVARICASGLADNLHFESISFTW</sequence>
<evidence type="ECO:0000256" key="16">
    <source>
        <dbReference type="ARBA" id="ARBA00066905"/>
    </source>
</evidence>
<feature type="transmembrane region" description="Helical" evidence="17">
    <location>
        <begin position="318"/>
        <end position="340"/>
    </location>
</feature>
<dbReference type="InterPro" id="IPR013130">
    <property type="entry name" value="Fe3_Rdtase_TM_dom"/>
</dbReference>
<feature type="transmembrane region" description="Helical" evidence="17">
    <location>
        <begin position="141"/>
        <end position="164"/>
    </location>
</feature>
<evidence type="ECO:0000256" key="6">
    <source>
        <dbReference type="ARBA" id="ARBA00022692"/>
    </source>
</evidence>
<comment type="cofactor">
    <cofactor evidence="1">
        <name>FAD</name>
        <dbReference type="ChEBI" id="CHEBI:57692"/>
    </cofactor>
</comment>
<dbReference type="GO" id="GO:0140618">
    <property type="term" value="F:ferric-chelate reductase (NADH) activity"/>
    <property type="evidence" value="ECO:0007669"/>
    <property type="project" value="UniProtKB-EC"/>
</dbReference>
<keyword evidence="4" id="KW-0813">Transport</keyword>
<keyword evidence="7" id="KW-0479">Metal-binding</keyword>
<evidence type="ECO:0000256" key="12">
    <source>
        <dbReference type="ARBA" id="ARBA00023004"/>
    </source>
</evidence>
<feature type="transmembrane region" description="Helical" evidence="17">
    <location>
        <begin position="361"/>
        <end position="388"/>
    </location>
</feature>
<dbReference type="CDD" id="cd06186">
    <property type="entry name" value="NOX_Duox_like_FAD_NADP"/>
    <property type="match status" value="1"/>
</dbReference>
<keyword evidence="12" id="KW-0408">Iron</keyword>
<feature type="transmembrane region" description="Helical" evidence="17">
    <location>
        <begin position="550"/>
        <end position="567"/>
    </location>
</feature>
<keyword evidence="8" id="KW-0274">FAD</keyword>
<dbReference type="SFLD" id="SFLDG01168">
    <property type="entry name" value="Ferric_reductase_subgroup_(FRE"/>
    <property type="match status" value="1"/>
</dbReference>
<protein>
    <recommendedName>
        <fullName evidence="16">ferric-chelate reductase (NADH)</fullName>
        <ecNumber evidence="16">1.16.1.7</ecNumber>
    </recommendedName>
</protein>
<keyword evidence="9" id="KW-0249">Electron transport</keyword>
<dbReference type="Pfam" id="PF08030">
    <property type="entry name" value="NAD_binding_6"/>
    <property type="match status" value="1"/>
</dbReference>
<keyword evidence="11" id="KW-0560">Oxidoreductase</keyword>
<organism evidence="19 20">
    <name type="scientific">Vigna unguiculata</name>
    <name type="common">Cowpea</name>
    <dbReference type="NCBI Taxonomy" id="3917"/>
    <lineage>
        <taxon>Eukaryota</taxon>
        <taxon>Viridiplantae</taxon>
        <taxon>Streptophyta</taxon>
        <taxon>Embryophyta</taxon>
        <taxon>Tracheophyta</taxon>
        <taxon>Spermatophyta</taxon>
        <taxon>Magnoliopsida</taxon>
        <taxon>eudicotyledons</taxon>
        <taxon>Gunneridae</taxon>
        <taxon>Pentapetalae</taxon>
        <taxon>rosids</taxon>
        <taxon>fabids</taxon>
        <taxon>Fabales</taxon>
        <taxon>Fabaceae</taxon>
        <taxon>Papilionoideae</taxon>
        <taxon>50 kb inversion clade</taxon>
        <taxon>NPAAA clade</taxon>
        <taxon>indigoferoid/millettioid clade</taxon>
        <taxon>Phaseoleae</taxon>
        <taxon>Vigna</taxon>
    </lineage>
</organism>
<evidence type="ECO:0000256" key="13">
    <source>
        <dbReference type="ARBA" id="ARBA00023065"/>
    </source>
</evidence>
<dbReference type="InterPro" id="IPR050369">
    <property type="entry name" value="RBOH/FRE"/>
</dbReference>
<feature type="transmembrane region" description="Helical" evidence="17">
    <location>
        <begin position="494"/>
        <end position="515"/>
    </location>
</feature>
<dbReference type="PROSITE" id="PS51384">
    <property type="entry name" value="FAD_FR"/>
    <property type="match status" value="1"/>
</dbReference>
<dbReference type="FunFam" id="3.40.50.80:FF:000039">
    <property type="entry name" value="Ferric reduction oxidase 3"/>
    <property type="match status" value="1"/>
</dbReference>
<dbReference type="SFLD" id="SFLDS00052">
    <property type="entry name" value="Ferric_Reductase_Domain"/>
    <property type="match status" value="2"/>
</dbReference>
<evidence type="ECO:0000256" key="8">
    <source>
        <dbReference type="ARBA" id="ARBA00022827"/>
    </source>
</evidence>
<feature type="transmembrane region" description="Helical" evidence="17">
    <location>
        <begin position="459"/>
        <end position="482"/>
    </location>
</feature>
<dbReference type="GO" id="GO:0046872">
    <property type="term" value="F:metal ion binding"/>
    <property type="evidence" value="ECO:0007669"/>
    <property type="project" value="UniProtKB-KW"/>
</dbReference>
<keyword evidence="10 17" id="KW-1133">Transmembrane helix</keyword>
<feature type="transmembrane region" description="Helical" evidence="17">
    <location>
        <begin position="176"/>
        <end position="199"/>
    </location>
</feature>
<feature type="transmembrane region" description="Helical" evidence="17">
    <location>
        <begin position="791"/>
        <end position="816"/>
    </location>
</feature>
<dbReference type="EC" id="1.16.1.7" evidence="16"/>
<dbReference type="Pfam" id="PF01794">
    <property type="entry name" value="Ferric_reduct"/>
    <property type="match status" value="2"/>
</dbReference>
<evidence type="ECO:0000259" key="18">
    <source>
        <dbReference type="PROSITE" id="PS51384"/>
    </source>
</evidence>
<accession>A0A4D6N883</accession>
<keyword evidence="6 17" id="KW-0812">Transmembrane</keyword>
<dbReference type="InterPro" id="IPR017927">
    <property type="entry name" value="FAD-bd_FR_type"/>
</dbReference>
<dbReference type="SUPFAM" id="SSF52343">
    <property type="entry name" value="Ferredoxin reductase-like, C-terminal NADP-linked domain"/>
    <property type="match status" value="1"/>
</dbReference>
<keyword evidence="13" id="KW-0406">Ion transport</keyword>